<feature type="compositionally biased region" description="Basic residues" evidence="10">
    <location>
        <begin position="780"/>
        <end position="789"/>
    </location>
</feature>
<feature type="compositionally biased region" description="Basic and acidic residues" evidence="10">
    <location>
        <begin position="482"/>
        <end position="495"/>
    </location>
</feature>
<dbReference type="Pfam" id="PF07557">
    <property type="entry name" value="Shugoshin_C"/>
    <property type="match status" value="1"/>
</dbReference>
<feature type="compositionally biased region" description="Polar residues" evidence="10">
    <location>
        <begin position="696"/>
        <end position="708"/>
    </location>
</feature>
<evidence type="ECO:0000259" key="12">
    <source>
        <dbReference type="Pfam" id="PF07558"/>
    </source>
</evidence>
<comment type="similarity">
    <text evidence="2">Belongs to the shugoshin family.</text>
</comment>
<sequence>MARLNEQAMSSVSSSTDNLELLRRKFLRQNRDIARVNSTQSLRIRGLENECARLLSENLELRSQVLRLEKELQDNAAQRVADHALEVKAKMETQLAELSSLLASLGEPLSTRRPSEERKYAQPRPSVHRSPPLRRARQEADQELLAEQEGRLPPIYENKAYARATMNTEEILALCMQADDSNDSPDIGPPPVSRFVEDDMVIPQSPSPNKNTEIEQMEPAEQVEESPRGLQVPPPLSPPKLDYDRRPNMILFSPPKESTIAEPTKTFSPVQMEPPKVSASAVPNETVRAGLKRKLNDENENEPNKATKLHQGKDIGETTGKKKGLSARDPQKRKSIKETATKPRAPLSAKSANEYFASPKKATKAQEVDDGFKPVKVHKAQKGKERVGLPIPEVKPAVQEVREASTTTTTKLQILPPTLEPTPEVAEIPEAEILITPGTPERASDSAVVTHDTPPPAHISSNGETSRPSRRARAAISYTEPNLRDKMRRPTKELFDAVSGEGKFLHRPSAQQQQHRKGDESAPTSVSKVKSEPSPATDMSGLASTMLFEKEKEQGKEQDKGQDKGQDKDKEKESQQEEGIISPNGILPSSVDLGRRRRASSFSAASAATIIPPALEQPAQDTSAVEEVDENAAVEAQIQKELSNSITTRPKTGKGRQSMSRPAPSIAAEREEDAQNSMNPASMDLYDFASCVSPDNAASQDGATTSDAAGNKKAPKASRRASSAASTETTATGSTKPRSSRKRASMLVPKKSLWAEEHPQDEEEDEDIGNDSGGSFTKGRASRRRSMML</sequence>
<evidence type="ECO:0000256" key="6">
    <source>
        <dbReference type="ARBA" id="ARBA00023054"/>
    </source>
</evidence>
<feature type="region of interest" description="Disordered" evidence="10">
    <location>
        <begin position="201"/>
        <end position="426"/>
    </location>
</feature>
<feature type="compositionally biased region" description="Polar residues" evidence="10">
    <location>
        <begin position="640"/>
        <end position="660"/>
    </location>
</feature>
<evidence type="ECO:0000256" key="3">
    <source>
        <dbReference type="ARBA" id="ARBA00022454"/>
    </source>
</evidence>
<protein>
    <recommendedName>
        <fullName evidence="15">Shugoshin</fullName>
    </recommendedName>
</protein>
<feature type="compositionally biased region" description="Basic and acidic residues" evidence="10">
    <location>
        <begin position="294"/>
        <end position="320"/>
    </location>
</feature>
<feature type="coiled-coil region" evidence="9">
    <location>
        <begin position="44"/>
        <end position="78"/>
    </location>
</feature>
<gene>
    <name evidence="13" type="ORF">B0T20DRAFT_441186</name>
</gene>
<dbReference type="AlphaFoldDB" id="A0AAE0PCG0"/>
<evidence type="ECO:0000256" key="9">
    <source>
        <dbReference type="SAM" id="Coils"/>
    </source>
</evidence>
<feature type="region of interest" description="Disordered" evidence="10">
    <location>
        <begin position="106"/>
        <end position="142"/>
    </location>
</feature>
<keyword evidence="5" id="KW-0159">Chromosome partition</keyword>
<proteinExistence type="inferred from homology"/>
<dbReference type="Pfam" id="PF07558">
    <property type="entry name" value="Shugoshin_N"/>
    <property type="match status" value="1"/>
</dbReference>
<feature type="compositionally biased region" description="Acidic residues" evidence="10">
    <location>
        <begin position="759"/>
        <end position="769"/>
    </location>
</feature>
<feature type="compositionally biased region" description="Basic and acidic residues" evidence="10">
    <location>
        <begin position="548"/>
        <end position="575"/>
    </location>
</feature>
<dbReference type="EMBL" id="JAUTDP010000008">
    <property type="protein sequence ID" value="KAK3397363.1"/>
    <property type="molecule type" value="Genomic_DNA"/>
</dbReference>
<keyword evidence="4" id="KW-0132">Cell division</keyword>
<keyword evidence="14" id="KW-1185">Reference proteome</keyword>
<dbReference type="GO" id="GO:0000779">
    <property type="term" value="C:condensed chromosome, centromeric region"/>
    <property type="evidence" value="ECO:0007669"/>
    <property type="project" value="UniProtKB-ARBA"/>
</dbReference>
<evidence type="ECO:0000256" key="2">
    <source>
        <dbReference type="ARBA" id="ARBA00010845"/>
    </source>
</evidence>
<evidence type="ECO:0000256" key="10">
    <source>
        <dbReference type="SAM" id="MobiDB-lite"/>
    </source>
</evidence>
<evidence type="ECO:0000259" key="11">
    <source>
        <dbReference type="Pfam" id="PF07557"/>
    </source>
</evidence>
<feature type="compositionally biased region" description="Basic and acidic residues" evidence="10">
    <location>
        <begin position="364"/>
        <end position="373"/>
    </location>
</feature>
<feature type="domain" description="Shugoshin N-terminal coiled-coil" evidence="12">
    <location>
        <begin position="22"/>
        <end position="66"/>
    </location>
</feature>
<dbReference type="Proteomes" id="UP001281003">
    <property type="component" value="Unassembled WGS sequence"/>
</dbReference>
<feature type="domain" description="Shugoshin C-terminal" evidence="11">
    <location>
        <begin position="466"/>
        <end position="489"/>
    </location>
</feature>
<keyword evidence="8" id="KW-0137">Centromere</keyword>
<dbReference type="InterPro" id="IPR011516">
    <property type="entry name" value="Shugoshin_N"/>
</dbReference>
<evidence type="ECO:0008006" key="15">
    <source>
        <dbReference type="Google" id="ProtNLM"/>
    </source>
</evidence>
<evidence type="ECO:0000256" key="4">
    <source>
        <dbReference type="ARBA" id="ARBA00022618"/>
    </source>
</evidence>
<dbReference type="GO" id="GO:0051301">
    <property type="term" value="P:cell division"/>
    <property type="evidence" value="ECO:0007669"/>
    <property type="project" value="UniProtKB-KW"/>
</dbReference>
<comment type="subcellular location">
    <subcellularLocation>
        <location evidence="1">Chromosome</location>
        <location evidence="1">Centromere</location>
    </subcellularLocation>
</comment>
<keyword evidence="3" id="KW-0158">Chromosome</keyword>
<reference evidence="13" key="1">
    <citation type="journal article" date="2023" name="Mol. Phylogenet. Evol.">
        <title>Genome-scale phylogeny and comparative genomics of the fungal order Sordariales.</title>
        <authorList>
            <person name="Hensen N."/>
            <person name="Bonometti L."/>
            <person name="Westerberg I."/>
            <person name="Brannstrom I.O."/>
            <person name="Guillou S."/>
            <person name="Cros-Aarteil S."/>
            <person name="Calhoun S."/>
            <person name="Haridas S."/>
            <person name="Kuo A."/>
            <person name="Mondo S."/>
            <person name="Pangilinan J."/>
            <person name="Riley R."/>
            <person name="LaButti K."/>
            <person name="Andreopoulos B."/>
            <person name="Lipzen A."/>
            <person name="Chen C."/>
            <person name="Yan M."/>
            <person name="Daum C."/>
            <person name="Ng V."/>
            <person name="Clum A."/>
            <person name="Steindorff A."/>
            <person name="Ohm R.A."/>
            <person name="Martin F."/>
            <person name="Silar P."/>
            <person name="Natvig D.O."/>
            <person name="Lalanne C."/>
            <person name="Gautier V."/>
            <person name="Ament-Velasquez S.L."/>
            <person name="Kruys A."/>
            <person name="Hutchinson M.I."/>
            <person name="Powell A.J."/>
            <person name="Barry K."/>
            <person name="Miller A.N."/>
            <person name="Grigoriev I.V."/>
            <person name="Debuchy R."/>
            <person name="Gladieux P."/>
            <person name="Hiltunen Thoren M."/>
            <person name="Johannesson H."/>
        </authorList>
    </citation>
    <scope>NUCLEOTIDE SEQUENCE</scope>
    <source>
        <strain evidence="13">FGSC 1904</strain>
    </source>
</reference>
<organism evidence="13 14">
    <name type="scientific">Sordaria brevicollis</name>
    <dbReference type="NCBI Taxonomy" id="83679"/>
    <lineage>
        <taxon>Eukaryota</taxon>
        <taxon>Fungi</taxon>
        <taxon>Dikarya</taxon>
        <taxon>Ascomycota</taxon>
        <taxon>Pezizomycotina</taxon>
        <taxon>Sordariomycetes</taxon>
        <taxon>Sordariomycetidae</taxon>
        <taxon>Sordariales</taxon>
        <taxon>Sordariaceae</taxon>
        <taxon>Sordaria</taxon>
    </lineage>
</organism>
<feature type="compositionally biased region" description="Basic and acidic residues" evidence="10">
    <location>
        <begin position="329"/>
        <end position="341"/>
    </location>
</feature>
<feature type="region of interest" description="Disordered" evidence="10">
    <location>
        <begin position="438"/>
        <end position="789"/>
    </location>
</feature>
<feature type="compositionally biased region" description="Low complexity" evidence="10">
    <location>
        <begin position="720"/>
        <end position="735"/>
    </location>
</feature>
<dbReference type="GO" id="GO:0005634">
    <property type="term" value="C:nucleus"/>
    <property type="evidence" value="ECO:0007669"/>
    <property type="project" value="InterPro"/>
</dbReference>
<accession>A0AAE0PCG0</accession>
<keyword evidence="6 9" id="KW-0175">Coiled coil</keyword>
<dbReference type="InterPro" id="IPR011515">
    <property type="entry name" value="Shugoshin_C"/>
</dbReference>
<evidence type="ECO:0000256" key="5">
    <source>
        <dbReference type="ARBA" id="ARBA00022829"/>
    </source>
</evidence>
<evidence type="ECO:0000313" key="14">
    <source>
        <dbReference type="Proteomes" id="UP001281003"/>
    </source>
</evidence>
<comment type="caution">
    <text evidence="13">The sequence shown here is derived from an EMBL/GenBank/DDBJ whole genome shotgun (WGS) entry which is preliminary data.</text>
</comment>
<dbReference type="GO" id="GO:0045132">
    <property type="term" value="P:meiotic chromosome segregation"/>
    <property type="evidence" value="ECO:0007669"/>
    <property type="project" value="InterPro"/>
</dbReference>
<reference evidence="13" key="2">
    <citation type="submission" date="2023-07" db="EMBL/GenBank/DDBJ databases">
        <authorList>
            <consortium name="Lawrence Berkeley National Laboratory"/>
            <person name="Haridas S."/>
            <person name="Hensen N."/>
            <person name="Bonometti L."/>
            <person name="Westerberg I."/>
            <person name="Brannstrom I.O."/>
            <person name="Guillou S."/>
            <person name="Cros-Aarteil S."/>
            <person name="Calhoun S."/>
            <person name="Kuo A."/>
            <person name="Mondo S."/>
            <person name="Pangilinan J."/>
            <person name="Riley R."/>
            <person name="LaButti K."/>
            <person name="Andreopoulos B."/>
            <person name="Lipzen A."/>
            <person name="Chen C."/>
            <person name="Yanf M."/>
            <person name="Daum C."/>
            <person name="Ng V."/>
            <person name="Clum A."/>
            <person name="Steindorff A."/>
            <person name="Ohm R."/>
            <person name="Martin F."/>
            <person name="Silar P."/>
            <person name="Natvig D."/>
            <person name="Lalanne C."/>
            <person name="Gautier V."/>
            <person name="Ament-velasquez S.L."/>
            <person name="Kruys A."/>
            <person name="Hutchinson M.I."/>
            <person name="Powell A.J."/>
            <person name="Barry K."/>
            <person name="Miller A.N."/>
            <person name="Grigoriev I.V."/>
            <person name="Debuchy R."/>
            <person name="Gladieux P."/>
            <person name="Thoren M.H."/>
            <person name="Johannesson H."/>
        </authorList>
    </citation>
    <scope>NUCLEOTIDE SEQUENCE</scope>
    <source>
        <strain evidence="13">FGSC 1904</strain>
    </source>
</reference>
<name>A0AAE0PCG0_SORBR</name>
<evidence type="ECO:0000256" key="1">
    <source>
        <dbReference type="ARBA" id="ARBA00004584"/>
    </source>
</evidence>
<evidence type="ECO:0000256" key="7">
    <source>
        <dbReference type="ARBA" id="ARBA00023306"/>
    </source>
</evidence>
<evidence type="ECO:0000313" key="13">
    <source>
        <dbReference type="EMBL" id="KAK3397363.1"/>
    </source>
</evidence>
<keyword evidence="7" id="KW-0131">Cell cycle</keyword>
<feature type="compositionally biased region" description="Acidic residues" evidence="10">
    <location>
        <begin position="215"/>
        <end position="224"/>
    </location>
</feature>
<evidence type="ECO:0000256" key="8">
    <source>
        <dbReference type="ARBA" id="ARBA00023328"/>
    </source>
</evidence>